<dbReference type="RefSeq" id="XP_018497489.2">
    <property type="nucleotide sequence ID" value="XM_018641973.1"/>
</dbReference>
<dbReference type="GO" id="GO:0006508">
    <property type="term" value="P:proteolysis"/>
    <property type="evidence" value="ECO:0007669"/>
    <property type="project" value="UniProtKB-KW"/>
</dbReference>
<dbReference type="PANTHER" id="PTHR43690">
    <property type="entry name" value="NARDILYSIN"/>
    <property type="match status" value="1"/>
</dbReference>
<evidence type="ECO:0000256" key="5">
    <source>
        <dbReference type="ARBA" id="ARBA00022833"/>
    </source>
</evidence>
<dbReference type="Pfam" id="PF00675">
    <property type="entry name" value="Peptidase_M16"/>
    <property type="match status" value="1"/>
</dbReference>
<keyword evidence="4" id="KW-0378">Hydrolase</keyword>
<evidence type="ECO:0000256" key="7">
    <source>
        <dbReference type="RuleBase" id="RU004447"/>
    </source>
</evidence>
<name>A0AAJ7PB43_9ACAR</name>
<dbReference type="InterPro" id="IPR001431">
    <property type="entry name" value="Pept_M16_Zn_BS"/>
</dbReference>
<feature type="domain" description="Peptidase M16 C-terminal" evidence="10">
    <location>
        <begin position="713"/>
        <end position="890"/>
    </location>
</feature>
<dbReference type="FunFam" id="3.30.830.10:FF:000005">
    <property type="entry name" value="nardilysin isoform X1"/>
    <property type="match status" value="1"/>
</dbReference>
<dbReference type="GeneID" id="100904838"/>
<keyword evidence="6" id="KW-0482">Metalloprotease</keyword>
<dbReference type="PROSITE" id="PS00143">
    <property type="entry name" value="INSULINASE"/>
    <property type="match status" value="1"/>
</dbReference>
<dbReference type="SUPFAM" id="SSF63411">
    <property type="entry name" value="LuxS/MPP-like metallohydrolase"/>
    <property type="match status" value="4"/>
</dbReference>
<feature type="domain" description="Peptidase M16 N-terminal" evidence="9">
    <location>
        <begin position="77"/>
        <end position="211"/>
    </location>
</feature>
<dbReference type="InterPro" id="IPR007863">
    <property type="entry name" value="Peptidase_M16_C"/>
</dbReference>
<feature type="domain" description="Peptidase M16 C-terminal" evidence="10">
    <location>
        <begin position="234"/>
        <end position="417"/>
    </location>
</feature>
<keyword evidence="12" id="KW-1185">Reference proteome</keyword>
<proteinExistence type="inferred from homology"/>
<evidence type="ECO:0000259" key="11">
    <source>
        <dbReference type="Pfam" id="PF16187"/>
    </source>
</evidence>
<reference evidence="13" key="1">
    <citation type="submission" date="2025-08" db="UniProtKB">
        <authorList>
            <consortium name="RefSeq"/>
        </authorList>
    </citation>
    <scope>IDENTIFICATION</scope>
</reference>
<sequence>MNVQMLQSENDRRLYRLIELDNGLRALLVSSINCLGSGGSVGGTEDEWDSLSDGSSAVSSEAASDDGSSDDESTATMKEKMSAAALAVRCGSSQDPPHLPGLAHYLEHMLFMGSEKYPIENAYSEFLAQHGGSDNAYTDVDATVFHLDVSMAAFPKALDMFANFFINSLLRESSLEREVMAVESEFQLQQVRDECRLAEVLARQAGPTHPLGRFNWGNLKTLRDLPRERGVNIREELRTFMNDYYSADKMTLCVQSKHTLDELEGFVRESFSPIPKRKTKPIVFPRGIPFTDNPDFFKLFKVVPMKHALILSFHWPLPPQKPHYREKNLEYLGYAIGHEGRNSILDHLRNKQWAIELEAGCEEDGFNSNDMYSMFEINLTLTEEGAKHIDEVIRYVHQYIGMLRKKGPQEWLWAELKGIAENDFRFEEEMSSQDYVSELCVAMQDLPPEHYLCGYELYFDYNPARLQQLMDLLTPEKCCVMYVNTEFQKRANLFPLKEPYMAVPYQIEEFPDSWKKLWVDDPEFQKRFELPEANAFVSTNFELVKESKYADETFPTNLRTGERYKLWFRKDEKFRVPKLHISAHMITKATRDDVKAVVCTDIAVVIFEQVLAQVFNYAEMASLSCDICDSDSGMALLFSGFSEKLPLLFETVVDRLVHLDFSEEQLRTIVQDIRKNYFNIVFGVRYVDEVAHGILWKNYTSISDRRQKINSVVKQDVLDQISRTCRSAFVEMYVHGNATSEQALQLAQIIESKLDAAPADKILHQSLAKIEGSNYLRFLALNPKDENSGIINYYQYGQVHLKESTLMQLLEMLMDEKCFDELRTKQQLAYDVSFRMCDMRGIAGFSVSASPSASKFSLSHVDEKIDEFFDSMATFIENLEQEEFETACESLVQVKSCVDLAMDDEHRRNWSQINSFEYCFDILQIEVQFLKSLKLEQFVGWARRVLKPAGGVRKLSVQLVGFGEQALRECVGGDQLWEKHQAATEEPLDVEMEIPPLKILLPKETKGKNFITDIGAFKKGLDYYQTHSRDPHKPVEF</sequence>
<protein>
    <submittedName>
        <fullName evidence="13">Nardilysin</fullName>
    </submittedName>
</protein>
<evidence type="ECO:0000256" key="1">
    <source>
        <dbReference type="ARBA" id="ARBA00007261"/>
    </source>
</evidence>
<keyword evidence="5" id="KW-0862">Zinc</keyword>
<dbReference type="Pfam" id="PF05193">
    <property type="entry name" value="Peptidase_M16_C"/>
    <property type="match status" value="2"/>
</dbReference>
<evidence type="ECO:0000259" key="10">
    <source>
        <dbReference type="Pfam" id="PF05193"/>
    </source>
</evidence>
<evidence type="ECO:0000256" key="3">
    <source>
        <dbReference type="ARBA" id="ARBA00022723"/>
    </source>
</evidence>
<dbReference type="Proteomes" id="UP000694867">
    <property type="component" value="Unplaced"/>
</dbReference>
<evidence type="ECO:0000313" key="13">
    <source>
        <dbReference type="RefSeq" id="XP_018497489.2"/>
    </source>
</evidence>
<feature type="region of interest" description="Disordered" evidence="8">
    <location>
        <begin position="43"/>
        <end position="76"/>
    </location>
</feature>
<dbReference type="Pfam" id="PF16187">
    <property type="entry name" value="Peptidase_M16_M"/>
    <property type="match status" value="1"/>
</dbReference>
<evidence type="ECO:0000256" key="8">
    <source>
        <dbReference type="SAM" id="MobiDB-lite"/>
    </source>
</evidence>
<keyword evidence="3" id="KW-0479">Metal-binding</keyword>
<gene>
    <name evidence="13" type="primary">LOC100904838</name>
</gene>
<dbReference type="PANTHER" id="PTHR43690:SF18">
    <property type="entry name" value="INSULIN-DEGRADING ENZYME-RELATED"/>
    <property type="match status" value="1"/>
</dbReference>
<keyword evidence="2" id="KW-0645">Protease</keyword>
<accession>A0AAJ7PB43</accession>
<feature type="domain" description="Peptidase M16 middle/third" evidence="11">
    <location>
        <begin position="424"/>
        <end position="682"/>
    </location>
</feature>
<dbReference type="AlphaFoldDB" id="A0AAJ7PB43"/>
<dbReference type="GO" id="GO:0004222">
    <property type="term" value="F:metalloendopeptidase activity"/>
    <property type="evidence" value="ECO:0007669"/>
    <property type="project" value="InterPro"/>
</dbReference>
<dbReference type="Gene3D" id="3.30.830.10">
    <property type="entry name" value="Metalloenzyme, LuxS/M16 peptidase-like"/>
    <property type="match status" value="4"/>
</dbReference>
<dbReference type="InterPro" id="IPR011765">
    <property type="entry name" value="Pept_M16_N"/>
</dbReference>
<organism evidence="12 13">
    <name type="scientific">Galendromus occidentalis</name>
    <name type="common">western predatory mite</name>
    <dbReference type="NCBI Taxonomy" id="34638"/>
    <lineage>
        <taxon>Eukaryota</taxon>
        <taxon>Metazoa</taxon>
        <taxon>Ecdysozoa</taxon>
        <taxon>Arthropoda</taxon>
        <taxon>Chelicerata</taxon>
        <taxon>Arachnida</taxon>
        <taxon>Acari</taxon>
        <taxon>Parasitiformes</taxon>
        <taxon>Mesostigmata</taxon>
        <taxon>Gamasina</taxon>
        <taxon>Phytoseioidea</taxon>
        <taxon>Phytoseiidae</taxon>
        <taxon>Typhlodrominae</taxon>
        <taxon>Galendromus</taxon>
    </lineage>
</organism>
<evidence type="ECO:0000256" key="4">
    <source>
        <dbReference type="ARBA" id="ARBA00022801"/>
    </source>
</evidence>
<evidence type="ECO:0000313" key="12">
    <source>
        <dbReference type="Proteomes" id="UP000694867"/>
    </source>
</evidence>
<dbReference type="InterPro" id="IPR050626">
    <property type="entry name" value="Peptidase_M16"/>
</dbReference>
<feature type="compositionally biased region" description="Low complexity" evidence="8">
    <location>
        <begin position="51"/>
        <end position="62"/>
    </location>
</feature>
<dbReference type="KEGG" id="goe:100904838"/>
<dbReference type="InterPro" id="IPR011249">
    <property type="entry name" value="Metalloenz_LuxS/M16"/>
</dbReference>
<feature type="compositionally biased region" description="Acidic residues" evidence="8">
    <location>
        <begin position="63"/>
        <end position="73"/>
    </location>
</feature>
<dbReference type="GO" id="GO:0046872">
    <property type="term" value="F:metal ion binding"/>
    <property type="evidence" value="ECO:0007669"/>
    <property type="project" value="UniProtKB-KW"/>
</dbReference>
<evidence type="ECO:0000256" key="6">
    <source>
        <dbReference type="ARBA" id="ARBA00023049"/>
    </source>
</evidence>
<comment type="similarity">
    <text evidence="1 7">Belongs to the peptidase M16 family.</text>
</comment>
<dbReference type="InterPro" id="IPR032632">
    <property type="entry name" value="Peptidase_M16_M"/>
</dbReference>
<evidence type="ECO:0000256" key="2">
    <source>
        <dbReference type="ARBA" id="ARBA00022670"/>
    </source>
</evidence>
<evidence type="ECO:0000259" key="9">
    <source>
        <dbReference type="Pfam" id="PF00675"/>
    </source>
</evidence>